<dbReference type="Gene3D" id="3.30.565.10">
    <property type="entry name" value="Histidine kinase-like ATPase, C-terminal domain"/>
    <property type="match status" value="1"/>
</dbReference>
<dbReference type="CDD" id="cd06225">
    <property type="entry name" value="HAMP"/>
    <property type="match status" value="1"/>
</dbReference>
<dbReference type="PROSITE" id="PS50885">
    <property type="entry name" value="HAMP"/>
    <property type="match status" value="1"/>
</dbReference>
<gene>
    <name evidence="14" type="ORF">B5F17_02395</name>
</gene>
<dbReference type="SUPFAM" id="SSF47384">
    <property type="entry name" value="Homodimeric domain of signal transducing histidine kinase"/>
    <property type="match status" value="1"/>
</dbReference>
<dbReference type="FunFam" id="3.30.565.10:FF:000006">
    <property type="entry name" value="Sensor histidine kinase WalK"/>
    <property type="match status" value="1"/>
</dbReference>
<dbReference type="SUPFAM" id="SSF55874">
    <property type="entry name" value="ATPase domain of HSP90 chaperone/DNA topoisomerase II/histidine kinase"/>
    <property type="match status" value="1"/>
</dbReference>
<dbReference type="CDD" id="cd00082">
    <property type="entry name" value="HisKA"/>
    <property type="match status" value="1"/>
</dbReference>
<keyword evidence="9" id="KW-0902">Two-component regulatory system</keyword>
<dbReference type="InterPro" id="IPR050428">
    <property type="entry name" value="TCS_sensor_his_kinase"/>
</dbReference>
<comment type="catalytic activity">
    <reaction evidence="1">
        <text>ATP + protein L-histidine = ADP + protein N-phospho-L-histidine.</text>
        <dbReference type="EC" id="2.7.13.3"/>
    </reaction>
</comment>
<keyword evidence="6 11" id="KW-0812">Transmembrane</keyword>
<dbReference type="Pfam" id="PF00512">
    <property type="entry name" value="HisKA"/>
    <property type="match status" value="1"/>
</dbReference>
<keyword evidence="5" id="KW-0808">Transferase</keyword>
<dbReference type="AlphaFoldDB" id="A0A1Y4LBG5"/>
<dbReference type="Gene3D" id="6.10.340.10">
    <property type="match status" value="1"/>
</dbReference>
<evidence type="ECO:0000256" key="10">
    <source>
        <dbReference type="ARBA" id="ARBA00023136"/>
    </source>
</evidence>
<organism evidence="14 15">
    <name type="scientific">Butyricicoccus pullicaecorum</name>
    <dbReference type="NCBI Taxonomy" id="501571"/>
    <lineage>
        <taxon>Bacteria</taxon>
        <taxon>Bacillati</taxon>
        <taxon>Bacillota</taxon>
        <taxon>Clostridia</taxon>
        <taxon>Eubacteriales</taxon>
        <taxon>Butyricicoccaceae</taxon>
        <taxon>Butyricicoccus</taxon>
    </lineage>
</organism>
<evidence type="ECO:0000256" key="5">
    <source>
        <dbReference type="ARBA" id="ARBA00022679"/>
    </source>
</evidence>
<keyword evidence="10 11" id="KW-0472">Membrane</keyword>
<sequence>MGAAGGSMRRLSVRKKLTLWITALMMTLVCIVMAFLFGVSSRVAVQSAQEQLESFVRGNLTGITMENGALQFADSVQFTRSGMYLLVYNESGALLAGQTPLSYPATVSFENGLIRPVSDEEADDVYLTLDFWLPFGWDDGVWVRGVVQQPELDDAMHRLLDLSLLLLPLVVLVSGVGAYCIVRRAFRPIDRIVAAAGEISEGRDLSRRIGLPPGKDEISQLAAAFDQMFERLERAFEAESQFTSDASHELRTPTAVILAQCREAEQHAQTTEEYAEAVAVIHRQADRISGLIGQLLQMTRMEQGTTKLSAEQADLSELAEVVCEEQCTVYPDRDIRTRLQPHVMAWFDVTLMTRVLQNLLENACRYGGEQITVEVRQEQDEAVLSVLDNGEGIPEDQQEKIWKRFYRCESSRSGGQGTGLGLPMVAQITAMHGGTVTVSSTQGLGTRFTVRFPVAPKNI</sequence>
<dbReference type="FunFam" id="1.10.287.130:FF:000001">
    <property type="entry name" value="Two-component sensor histidine kinase"/>
    <property type="match status" value="1"/>
</dbReference>
<keyword evidence="8 11" id="KW-1133">Transmembrane helix</keyword>
<name>A0A1Y4LBG5_9FIRM</name>
<dbReference type="InterPro" id="IPR005467">
    <property type="entry name" value="His_kinase_dom"/>
</dbReference>
<evidence type="ECO:0000256" key="4">
    <source>
        <dbReference type="ARBA" id="ARBA00022553"/>
    </source>
</evidence>
<dbReference type="Gene3D" id="1.10.287.130">
    <property type="match status" value="1"/>
</dbReference>
<dbReference type="SMART" id="SM00387">
    <property type="entry name" value="HATPase_c"/>
    <property type="match status" value="1"/>
</dbReference>
<evidence type="ECO:0000259" key="12">
    <source>
        <dbReference type="PROSITE" id="PS50109"/>
    </source>
</evidence>
<evidence type="ECO:0000256" key="11">
    <source>
        <dbReference type="SAM" id="Phobius"/>
    </source>
</evidence>
<feature type="domain" description="HAMP" evidence="13">
    <location>
        <begin position="183"/>
        <end position="237"/>
    </location>
</feature>
<dbReference type="PANTHER" id="PTHR45436">
    <property type="entry name" value="SENSOR HISTIDINE KINASE YKOH"/>
    <property type="match status" value="1"/>
</dbReference>
<dbReference type="GO" id="GO:0005886">
    <property type="term" value="C:plasma membrane"/>
    <property type="evidence" value="ECO:0007669"/>
    <property type="project" value="TreeGrafter"/>
</dbReference>
<dbReference type="GO" id="GO:0000155">
    <property type="term" value="F:phosphorelay sensor kinase activity"/>
    <property type="evidence" value="ECO:0007669"/>
    <property type="project" value="InterPro"/>
</dbReference>
<dbReference type="Proteomes" id="UP000195897">
    <property type="component" value="Unassembled WGS sequence"/>
</dbReference>
<comment type="caution">
    <text evidence="14">The sequence shown here is derived from an EMBL/GenBank/DDBJ whole genome shotgun (WGS) entry which is preliminary data.</text>
</comment>
<feature type="transmembrane region" description="Helical" evidence="11">
    <location>
        <begin position="17"/>
        <end position="37"/>
    </location>
</feature>
<dbReference type="SUPFAM" id="SSF158472">
    <property type="entry name" value="HAMP domain-like"/>
    <property type="match status" value="1"/>
</dbReference>
<evidence type="ECO:0000256" key="2">
    <source>
        <dbReference type="ARBA" id="ARBA00004370"/>
    </source>
</evidence>
<dbReference type="EMBL" id="NFKK01000002">
    <property type="protein sequence ID" value="OUP54078.1"/>
    <property type="molecule type" value="Genomic_DNA"/>
</dbReference>
<evidence type="ECO:0000256" key="3">
    <source>
        <dbReference type="ARBA" id="ARBA00012438"/>
    </source>
</evidence>
<evidence type="ECO:0000256" key="1">
    <source>
        <dbReference type="ARBA" id="ARBA00000085"/>
    </source>
</evidence>
<reference evidence="15" key="1">
    <citation type="submission" date="2017-04" db="EMBL/GenBank/DDBJ databases">
        <title>Function of individual gut microbiota members based on whole genome sequencing of pure cultures obtained from chicken caecum.</title>
        <authorList>
            <person name="Medvecky M."/>
            <person name="Cejkova D."/>
            <person name="Polansky O."/>
            <person name="Karasova D."/>
            <person name="Kubasova T."/>
            <person name="Cizek A."/>
            <person name="Rychlik I."/>
        </authorList>
    </citation>
    <scope>NUCLEOTIDE SEQUENCE [LARGE SCALE GENOMIC DNA]</scope>
    <source>
        <strain evidence="15">An180</strain>
    </source>
</reference>
<keyword evidence="7" id="KW-0418">Kinase</keyword>
<comment type="subcellular location">
    <subcellularLocation>
        <location evidence="2">Membrane</location>
    </subcellularLocation>
</comment>
<dbReference type="CDD" id="cd00075">
    <property type="entry name" value="HATPase"/>
    <property type="match status" value="1"/>
</dbReference>
<evidence type="ECO:0000256" key="6">
    <source>
        <dbReference type="ARBA" id="ARBA00022692"/>
    </source>
</evidence>
<keyword evidence="4" id="KW-0597">Phosphoprotein</keyword>
<proteinExistence type="predicted"/>
<dbReference type="Pfam" id="PF00672">
    <property type="entry name" value="HAMP"/>
    <property type="match status" value="1"/>
</dbReference>
<feature type="transmembrane region" description="Helical" evidence="11">
    <location>
        <begin position="162"/>
        <end position="182"/>
    </location>
</feature>
<dbReference type="PANTHER" id="PTHR45436:SF5">
    <property type="entry name" value="SENSOR HISTIDINE KINASE TRCS"/>
    <property type="match status" value="1"/>
</dbReference>
<dbReference type="InterPro" id="IPR003594">
    <property type="entry name" value="HATPase_dom"/>
</dbReference>
<dbReference type="EC" id="2.7.13.3" evidence="3"/>
<dbReference type="SMART" id="SM00388">
    <property type="entry name" value="HisKA"/>
    <property type="match status" value="1"/>
</dbReference>
<evidence type="ECO:0000259" key="13">
    <source>
        <dbReference type="PROSITE" id="PS50885"/>
    </source>
</evidence>
<protein>
    <recommendedName>
        <fullName evidence="3">histidine kinase</fullName>
        <ecNumber evidence="3">2.7.13.3</ecNumber>
    </recommendedName>
</protein>
<feature type="domain" description="Histidine kinase" evidence="12">
    <location>
        <begin position="245"/>
        <end position="456"/>
    </location>
</feature>
<evidence type="ECO:0000313" key="14">
    <source>
        <dbReference type="EMBL" id="OUP54078.1"/>
    </source>
</evidence>
<dbReference type="InterPro" id="IPR003661">
    <property type="entry name" value="HisK_dim/P_dom"/>
</dbReference>
<evidence type="ECO:0000256" key="8">
    <source>
        <dbReference type="ARBA" id="ARBA00022989"/>
    </source>
</evidence>
<dbReference type="InterPro" id="IPR036097">
    <property type="entry name" value="HisK_dim/P_sf"/>
</dbReference>
<dbReference type="SMART" id="SM00304">
    <property type="entry name" value="HAMP"/>
    <property type="match status" value="1"/>
</dbReference>
<dbReference type="PROSITE" id="PS50109">
    <property type="entry name" value="HIS_KIN"/>
    <property type="match status" value="1"/>
</dbReference>
<dbReference type="InterPro" id="IPR004358">
    <property type="entry name" value="Sig_transdc_His_kin-like_C"/>
</dbReference>
<dbReference type="InterPro" id="IPR036890">
    <property type="entry name" value="HATPase_C_sf"/>
</dbReference>
<dbReference type="PRINTS" id="PR00344">
    <property type="entry name" value="BCTRLSENSOR"/>
</dbReference>
<evidence type="ECO:0000256" key="9">
    <source>
        <dbReference type="ARBA" id="ARBA00023012"/>
    </source>
</evidence>
<evidence type="ECO:0000256" key="7">
    <source>
        <dbReference type="ARBA" id="ARBA00022777"/>
    </source>
</evidence>
<dbReference type="Pfam" id="PF02518">
    <property type="entry name" value="HATPase_c"/>
    <property type="match status" value="1"/>
</dbReference>
<dbReference type="InterPro" id="IPR003660">
    <property type="entry name" value="HAMP_dom"/>
</dbReference>
<accession>A0A1Y4LBG5</accession>
<evidence type="ECO:0000313" key="15">
    <source>
        <dbReference type="Proteomes" id="UP000195897"/>
    </source>
</evidence>